<dbReference type="RefSeq" id="WP_124177283.1">
    <property type="nucleotide sequence ID" value="NZ_REFY01000002.1"/>
</dbReference>
<dbReference type="CDD" id="cd14688">
    <property type="entry name" value="bZIP_YAP"/>
    <property type="match status" value="1"/>
</dbReference>
<feature type="compositionally biased region" description="Basic and acidic residues" evidence="1">
    <location>
        <begin position="325"/>
        <end position="336"/>
    </location>
</feature>
<feature type="compositionally biased region" description="Basic and acidic residues" evidence="1">
    <location>
        <begin position="306"/>
        <end position="315"/>
    </location>
</feature>
<protein>
    <submittedName>
        <fullName evidence="3">Transcriptional regulator</fullName>
    </submittedName>
</protein>
<name>A0A3N6MBW1_9EURY</name>
<dbReference type="Proteomes" id="UP000273828">
    <property type="component" value="Unassembled WGS sequence"/>
</dbReference>
<dbReference type="AlphaFoldDB" id="A0A3N6MBW1"/>
<dbReference type="Gene3D" id="1.20.5.1000">
    <property type="entry name" value="arf6 gtpase in complex with a specific effector, jip4"/>
    <property type="match status" value="1"/>
</dbReference>
<feature type="compositionally biased region" description="Basic and acidic residues" evidence="1">
    <location>
        <begin position="525"/>
        <end position="542"/>
    </location>
</feature>
<feature type="compositionally biased region" description="Low complexity" evidence="1">
    <location>
        <begin position="186"/>
        <end position="202"/>
    </location>
</feature>
<sequence>MHSRTKKRVEQWDSRPFSDGYRGLSDLADRGFSGAISGAGAWLFMLNGRIVGIFDGDIDDFDGGSGTVYQAPHSSLPLLCAMDERGGDTRASYYTNETPLAEVDGTLQDGSFTGYIDLSENVLSGDYYAVYYGGRRMAAAYIGNAERLVTGDEAFERANEEVGIYRVIDVDIEVTDVPEPTDAEPDSTAGSSDSASVSSGDSRSAETDEPSTEETETGGDSAESSLDGLEVPGLDETDSRDRETGEITTDEPPRSLDASTEDDEETNGIAAADRTSAESTEPSDERSQPATETDEEPETGENGVDAADREQETAERGSGLAPDEVEAKAQALERSDISWTETEVESSDGASDRSESGLDTEPNSSRDDGPPSDSEPESSSETTDTEDASGSEPESDEEEAVLTERLEEEAQWRSTRSIPSIDPDNTDSVGSSDAGGATEPPGRADRSRRSSNGRSRPTHPTATSRATEPDSEGGSDTQRSDSSGRDASSSGAARTNGSHPNETGTAGIQRTETPRESQSDSEGASDPRAERIEALEQRRSELETSLDELETERDRLRAENRELSATVERYQSRIDELEAELQRIRQADGTDHSGVSDASTQLPPQQALSGTNLFVRYVSKSKPTLERAHQGNATPSDVASNLRIEHHTEFDATDVAVTGQSYEEFLTSSMEYRFVDWLTDVLLFEIRDTGHADGLADLYDALPRIDRAELHASISLEDDDTEHVPDQIEFDVVAYDKMGNPLVLVNLNDSREPATREMLEEMEAAASAVKANYPDLAAAMVVTSSYFEPGALEVTEQATSGGLLSRGSKRSFVNLSRKQGYHLCLVESRSEGFHMNVPEL</sequence>
<dbReference type="InterPro" id="IPR055949">
    <property type="entry name" value="DUF7527"/>
</dbReference>
<organism evidence="3 4">
    <name type="scientific">Natrarchaeobius halalkaliphilus</name>
    <dbReference type="NCBI Taxonomy" id="1679091"/>
    <lineage>
        <taxon>Archaea</taxon>
        <taxon>Methanobacteriati</taxon>
        <taxon>Methanobacteriota</taxon>
        <taxon>Stenosarchaea group</taxon>
        <taxon>Halobacteria</taxon>
        <taxon>Halobacteriales</taxon>
        <taxon>Natrialbaceae</taxon>
        <taxon>Natrarchaeobius</taxon>
    </lineage>
</organism>
<evidence type="ECO:0000256" key="1">
    <source>
        <dbReference type="SAM" id="MobiDB-lite"/>
    </source>
</evidence>
<reference evidence="3 4" key="1">
    <citation type="submission" date="2018-10" db="EMBL/GenBank/DDBJ databases">
        <title>Natrarchaeobius chitinivorans gen. nov., sp. nov., and Natrarchaeobius haloalkaliphilus sp. nov., alkaliphilic, chitin-utilizing haloarchaea from hypersaline alkaline lakes.</title>
        <authorList>
            <person name="Sorokin D.Y."/>
            <person name="Elcheninov A.G."/>
            <person name="Kostrikina N.A."/>
            <person name="Bale N.J."/>
            <person name="Sinninghe Damste J.S."/>
            <person name="Khijniak T.V."/>
            <person name="Kublanov I.V."/>
            <person name="Toshchakov S.V."/>
        </authorList>
    </citation>
    <scope>NUCLEOTIDE SEQUENCE [LARGE SCALE GENOMIC DNA]</scope>
    <source>
        <strain evidence="3 4">AArcht-Sl</strain>
    </source>
</reference>
<feature type="compositionally biased region" description="Acidic residues" evidence="1">
    <location>
        <begin position="207"/>
        <end position="217"/>
    </location>
</feature>
<feature type="domain" description="DUF7527" evidence="2">
    <location>
        <begin position="602"/>
        <end position="840"/>
    </location>
</feature>
<gene>
    <name evidence="3" type="ORF">EA462_03995</name>
</gene>
<accession>A0A3N6MBW1</accession>
<feature type="compositionally biased region" description="Low complexity" evidence="1">
    <location>
        <begin position="485"/>
        <end position="494"/>
    </location>
</feature>
<comment type="caution">
    <text evidence="3">The sequence shown here is derived from an EMBL/GenBank/DDBJ whole genome shotgun (WGS) entry which is preliminary data.</text>
</comment>
<dbReference type="Pfam" id="PF24371">
    <property type="entry name" value="DUF7527"/>
    <property type="match status" value="1"/>
</dbReference>
<proteinExistence type="predicted"/>
<keyword evidence="4" id="KW-1185">Reference proteome</keyword>
<feature type="compositionally biased region" description="Basic and acidic residues" evidence="1">
    <location>
        <begin position="402"/>
        <end position="411"/>
    </location>
</feature>
<evidence type="ECO:0000313" key="3">
    <source>
        <dbReference type="EMBL" id="RQG91166.1"/>
    </source>
</evidence>
<feature type="region of interest" description="Disordered" evidence="1">
    <location>
        <begin position="177"/>
        <end position="553"/>
    </location>
</feature>
<feature type="compositionally biased region" description="Polar residues" evidence="1">
    <location>
        <begin position="495"/>
        <end position="511"/>
    </location>
</feature>
<feature type="compositionally biased region" description="Acidic residues" evidence="1">
    <location>
        <begin position="374"/>
        <end position="401"/>
    </location>
</feature>
<evidence type="ECO:0000313" key="4">
    <source>
        <dbReference type="Proteomes" id="UP000273828"/>
    </source>
</evidence>
<dbReference type="EMBL" id="REFY01000002">
    <property type="protein sequence ID" value="RQG91166.1"/>
    <property type="molecule type" value="Genomic_DNA"/>
</dbReference>
<dbReference type="OrthoDB" id="157503at2157"/>
<evidence type="ECO:0000259" key="2">
    <source>
        <dbReference type="Pfam" id="PF24371"/>
    </source>
</evidence>